<accession>A0A5P9Q8E9</accession>
<feature type="domain" description="DUF1206" evidence="2">
    <location>
        <begin position="204"/>
        <end position="271"/>
    </location>
</feature>
<feature type="transmembrane region" description="Helical" evidence="1">
    <location>
        <begin position="205"/>
        <end position="226"/>
    </location>
</feature>
<feature type="domain" description="DUF1206" evidence="2">
    <location>
        <begin position="32"/>
        <end position="97"/>
    </location>
</feature>
<feature type="transmembrane region" description="Helical" evidence="1">
    <location>
        <begin position="246"/>
        <end position="267"/>
    </location>
</feature>
<dbReference type="EMBL" id="CP045529">
    <property type="protein sequence ID" value="QFU97400.1"/>
    <property type="molecule type" value="Genomic_DNA"/>
</dbReference>
<dbReference type="Pfam" id="PF06724">
    <property type="entry name" value="DUF1206"/>
    <property type="match status" value="3"/>
</dbReference>
<evidence type="ECO:0000259" key="2">
    <source>
        <dbReference type="Pfam" id="PF06724"/>
    </source>
</evidence>
<dbReference type="Proteomes" id="UP000326702">
    <property type="component" value="Chromosome"/>
</dbReference>
<protein>
    <recommendedName>
        <fullName evidence="2">DUF1206 domain-containing protein</fullName>
    </recommendedName>
</protein>
<gene>
    <name evidence="3" type="ORF">KDY119_00898</name>
</gene>
<feature type="transmembrane region" description="Helical" evidence="1">
    <location>
        <begin position="114"/>
        <end position="134"/>
    </location>
</feature>
<dbReference type="RefSeq" id="WP_036952410.1">
    <property type="nucleotide sequence ID" value="NZ_BAABIH010000001.1"/>
</dbReference>
<proteinExistence type="predicted"/>
<dbReference type="OrthoDB" id="4552598at2"/>
<dbReference type="AlphaFoldDB" id="A0A5P9Q8E9"/>
<keyword evidence="1" id="KW-0812">Transmembrane</keyword>
<feature type="transmembrane region" description="Helical" evidence="1">
    <location>
        <begin position="32"/>
        <end position="53"/>
    </location>
</feature>
<evidence type="ECO:0000313" key="3">
    <source>
        <dbReference type="EMBL" id="QFU97400.1"/>
    </source>
</evidence>
<keyword evidence="1" id="KW-0472">Membrane</keyword>
<evidence type="ECO:0000313" key="4">
    <source>
        <dbReference type="Proteomes" id="UP000326702"/>
    </source>
</evidence>
<evidence type="ECO:0000256" key="1">
    <source>
        <dbReference type="SAM" id="Phobius"/>
    </source>
</evidence>
<dbReference type="InterPro" id="IPR009597">
    <property type="entry name" value="DUF1206"/>
</dbReference>
<reference evidence="3 4" key="1">
    <citation type="submission" date="2019-10" db="EMBL/GenBank/DDBJ databases">
        <title>Genome sequence of Luteimicrobium xylanilyticum HY-24.</title>
        <authorList>
            <person name="Kim D.Y."/>
            <person name="Park H.-Y."/>
        </authorList>
    </citation>
    <scope>NUCLEOTIDE SEQUENCE [LARGE SCALE GENOMIC DNA]</scope>
    <source>
        <strain evidence="3 4">HY-24</strain>
    </source>
</reference>
<name>A0A5P9Q8E9_9MICO</name>
<sequence length="274" mass="27612">MPTSTTTSPARAARGAASSVRDSAALRAGARIGFAAAGLVHILLGVVALRVAFGGSGSADPAGALATLQDEPGGPLLLWVVLVALVLLGLFLLLEGALLRGTDRDAWAKRGKKLATGIAYLAVAATAFGVVHSHRSSSKGTTRTWSARLLDAPGGRVLLFVVALVVLGVATYFVVKGVKAKFRDDIRVPAGSLGSVVMVLGRTGYVAKGVALGVVAVLTGAAALTADASKSGGLDSALKSLVALPAGVVLLAVVAVGLIAYGVYFFARAKYARL</sequence>
<keyword evidence="4" id="KW-1185">Reference proteome</keyword>
<feature type="transmembrane region" description="Helical" evidence="1">
    <location>
        <begin position="154"/>
        <end position="175"/>
    </location>
</feature>
<feature type="domain" description="DUF1206" evidence="2">
    <location>
        <begin position="114"/>
        <end position="179"/>
    </location>
</feature>
<dbReference type="KEGG" id="lxl:KDY119_00898"/>
<feature type="transmembrane region" description="Helical" evidence="1">
    <location>
        <begin position="73"/>
        <end position="94"/>
    </location>
</feature>
<organism evidence="3 4">
    <name type="scientific">Luteimicrobium xylanilyticum</name>
    <dbReference type="NCBI Taxonomy" id="1133546"/>
    <lineage>
        <taxon>Bacteria</taxon>
        <taxon>Bacillati</taxon>
        <taxon>Actinomycetota</taxon>
        <taxon>Actinomycetes</taxon>
        <taxon>Micrococcales</taxon>
        <taxon>Luteimicrobium</taxon>
    </lineage>
</organism>
<keyword evidence="1" id="KW-1133">Transmembrane helix</keyword>